<dbReference type="EMBL" id="UINC01090538">
    <property type="protein sequence ID" value="SVC42568.1"/>
    <property type="molecule type" value="Genomic_DNA"/>
</dbReference>
<proteinExistence type="predicted"/>
<keyword evidence="1" id="KW-0032">Aminotransferase</keyword>
<feature type="non-terminal residue" evidence="5">
    <location>
        <position position="275"/>
    </location>
</feature>
<evidence type="ECO:0000256" key="1">
    <source>
        <dbReference type="ARBA" id="ARBA00022576"/>
    </source>
</evidence>
<organism evidence="5">
    <name type="scientific">marine metagenome</name>
    <dbReference type="NCBI Taxonomy" id="408172"/>
    <lineage>
        <taxon>unclassified sequences</taxon>
        <taxon>metagenomes</taxon>
        <taxon>ecological metagenomes</taxon>
    </lineage>
</organism>
<dbReference type="GO" id="GO:0030170">
    <property type="term" value="F:pyridoxal phosphate binding"/>
    <property type="evidence" value="ECO:0007669"/>
    <property type="project" value="InterPro"/>
</dbReference>
<keyword evidence="3" id="KW-0663">Pyridoxal phosphate</keyword>
<sequence>MSRRGFVGGAATALGYLGLKPGADLWAESLPVRRSSFDQQTYDYDSFAKLSSNENPYGPTDKMWEAMDMAKKYSMRYGYPDGDIQEKIAEHHGVEPENILLGAGSGEVLRTMGLTYMGAHKKVVGVEPSYSTVYRHATGLKGDAILLPLNEDYTQNIPAMIHATMQNRRDLGFVYLCNPNNPTGVIVTQNEVRQLLDGIPEDMPTLIDEAYHHFVEDPRYATAIPYVKEGRRVVIARTFSKIYGMAALRIGYAVAPADMIQEMRNYATGSVNVLA</sequence>
<dbReference type="SUPFAM" id="SSF53383">
    <property type="entry name" value="PLP-dependent transferases"/>
    <property type="match status" value="1"/>
</dbReference>
<dbReference type="InterPro" id="IPR015421">
    <property type="entry name" value="PyrdxlP-dep_Trfase_major"/>
</dbReference>
<keyword evidence="2" id="KW-0808">Transferase</keyword>
<dbReference type="PANTHER" id="PTHR43643">
    <property type="entry name" value="HISTIDINOL-PHOSPHATE AMINOTRANSFERASE 2"/>
    <property type="match status" value="1"/>
</dbReference>
<dbReference type="GO" id="GO:0008483">
    <property type="term" value="F:transaminase activity"/>
    <property type="evidence" value="ECO:0007669"/>
    <property type="project" value="UniProtKB-KW"/>
</dbReference>
<dbReference type="InterPro" id="IPR015422">
    <property type="entry name" value="PyrdxlP-dep_Trfase_small"/>
</dbReference>
<gene>
    <name evidence="5" type="ORF">METZ01_LOCUS295422</name>
</gene>
<reference evidence="5" key="1">
    <citation type="submission" date="2018-05" db="EMBL/GenBank/DDBJ databases">
        <authorList>
            <person name="Lanie J.A."/>
            <person name="Ng W.-L."/>
            <person name="Kazmierczak K.M."/>
            <person name="Andrzejewski T.M."/>
            <person name="Davidsen T.M."/>
            <person name="Wayne K.J."/>
            <person name="Tettelin H."/>
            <person name="Glass J.I."/>
            <person name="Rusch D."/>
            <person name="Podicherti R."/>
            <person name="Tsui H.-C.T."/>
            <person name="Winkler M.E."/>
        </authorList>
    </citation>
    <scope>NUCLEOTIDE SEQUENCE</scope>
</reference>
<dbReference type="Gene3D" id="3.90.1150.10">
    <property type="entry name" value="Aspartate Aminotransferase, domain 1"/>
    <property type="match status" value="1"/>
</dbReference>
<dbReference type="InterPro" id="IPR015424">
    <property type="entry name" value="PyrdxlP-dep_Trfase"/>
</dbReference>
<evidence type="ECO:0000259" key="4">
    <source>
        <dbReference type="Pfam" id="PF00155"/>
    </source>
</evidence>
<dbReference type="PANTHER" id="PTHR43643:SF3">
    <property type="entry name" value="HISTIDINOL-PHOSPHATE AMINOTRANSFERASE"/>
    <property type="match status" value="1"/>
</dbReference>
<evidence type="ECO:0000256" key="2">
    <source>
        <dbReference type="ARBA" id="ARBA00022679"/>
    </source>
</evidence>
<name>A0A382M1Q6_9ZZZZ</name>
<evidence type="ECO:0000256" key="3">
    <source>
        <dbReference type="ARBA" id="ARBA00022898"/>
    </source>
</evidence>
<dbReference type="Pfam" id="PF00155">
    <property type="entry name" value="Aminotran_1_2"/>
    <property type="match status" value="1"/>
</dbReference>
<feature type="domain" description="Aminotransferase class I/classII large" evidence="4">
    <location>
        <begin position="49"/>
        <end position="268"/>
    </location>
</feature>
<dbReference type="InterPro" id="IPR050106">
    <property type="entry name" value="HistidinolP_aminotransfase"/>
</dbReference>
<dbReference type="AlphaFoldDB" id="A0A382M1Q6"/>
<dbReference type="CDD" id="cd00609">
    <property type="entry name" value="AAT_like"/>
    <property type="match status" value="1"/>
</dbReference>
<accession>A0A382M1Q6</accession>
<protein>
    <recommendedName>
        <fullName evidence="4">Aminotransferase class I/classII large domain-containing protein</fullName>
    </recommendedName>
</protein>
<evidence type="ECO:0000313" key="5">
    <source>
        <dbReference type="EMBL" id="SVC42568.1"/>
    </source>
</evidence>
<dbReference type="InterPro" id="IPR004839">
    <property type="entry name" value="Aminotransferase_I/II_large"/>
</dbReference>
<dbReference type="Gene3D" id="3.40.640.10">
    <property type="entry name" value="Type I PLP-dependent aspartate aminotransferase-like (Major domain)"/>
    <property type="match status" value="1"/>
</dbReference>